<dbReference type="SUPFAM" id="SSF52540">
    <property type="entry name" value="P-loop containing nucleoside triphosphate hydrolases"/>
    <property type="match status" value="1"/>
</dbReference>
<dbReference type="Pfam" id="PF05036">
    <property type="entry name" value="SPOR"/>
    <property type="match status" value="1"/>
</dbReference>
<protein>
    <submittedName>
        <fullName evidence="2">AAA family ATPase</fullName>
    </submittedName>
</protein>
<dbReference type="Gene3D" id="3.30.70.1070">
    <property type="entry name" value="Sporulation related repeat"/>
    <property type="match status" value="1"/>
</dbReference>
<dbReference type="InterPro" id="IPR052026">
    <property type="entry name" value="ExeA_AAA_ATPase_DNA-bind"/>
</dbReference>
<dbReference type="Proteomes" id="UP001055955">
    <property type="component" value="Chromosome"/>
</dbReference>
<dbReference type="InterPro" id="IPR027417">
    <property type="entry name" value="P-loop_NTPase"/>
</dbReference>
<dbReference type="RefSeq" id="WP_258568329.1">
    <property type="nucleotide sequence ID" value="NZ_CP092900.1"/>
</dbReference>
<proteinExistence type="predicted"/>
<accession>A0ABY5DK61</accession>
<dbReference type="PANTHER" id="PTHR35894:SF1">
    <property type="entry name" value="PHOSPHORIBULOKINASE _ URIDINE KINASE FAMILY"/>
    <property type="match status" value="1"/>
</dbReference>
<dbReference type="InterPro" id="IPR036680">
    <property type="entry name" value="SPOR-like_sf"/>
</dbReference>
<evidence type="ECO:0000313" key="3">
    <source>
        <dbReference type="Proteomes" id="UP001055955"/>
    </source>
</evidence>
<dbReference type="PANTHER" id="PTHR35894">
    <property type="entry name" value="GENERAL SECRETION PATHWAY PROTEIN A-RELATED"/>
    <property type="match status" value="1"/>
</dbReference>
<dbReference type="Gene3D" id="3.40.50.300">
    <property type="entry name" value="P-loop containing nucleotide triphosphate hydrolases"/>
    <property type="match status" value="1"/>
</dbReference>
<gene>
    <name evidence="2" type="ORF">MMH89_04860</name>
</gene>
<keyword evidence="3" id="KW-1185">Reference proteome</keyword>
<dbReference type="InterPro" id="IPR049945">
    <property type="entry name" value="AAA_22"/>
</dbReference>
<dbReference type="InterPro" id="IPR007730">
    <property type="entry name" value="SPOR-like_dom"/>
</dbReference>
<reference evidence="2 3" key="1">
    <citation type="journal article" date="2022" name="Nat. Microbiol.">
        <title>The microbiome of a bacterivorous marine choanoflagellate contains a resource-demanding obligate bacterial associate.</title>
        <authorList>
            <person name="Needham D.M."/>
            <person name="Poirier C."/>
            <person name="Bachy C."/>
            <person name="George E.E."/>
            <person name="Wilken S."/>
            <person name="Yung C.C.M."/>
            <person name="Limardo A.J."/>
            <person name="Morando M."/>
            <person name="Sudek L."/>
            <person name="Malmstrom R.R."/>
            <person name="Keeling P.J."/>
            <person name="Santoro A.E."/>
            <person name="Worden A.Z."/>
        </authorList>
    </citation>
    <scope>NUCLEOTIDE SEQUENCE [LARGE SCALE GENOMIC DNA]</scope>
    <source>
        <strain evidence="2 3">Comchoano-1</strain>
    </source>
</reference>
<name>A0ABY5DK61_9GAMM</name>
<sequence length="488" mass="54103">MVVATDTHTSVLDWSQLGLTSSPFSGRSSESNYLKEFSQSDVFAIAEKIDPVQIFVGVSGVGKTVHAKLLAKHLIKEKRRPTQLITASKTIKSMGLMKMVCCRFNIEMPPVDMPDFQKIEQIRRAVQKRKEPLALIIDDAQNLSYDTMSALLRLSVFQQKPVKMQVVMLGMPLSLDRVRKVWQELEVADQFVQGTIRPWDESKTEGYIISKLRDSGLQGSRQVCRKVCKQIQQLSGGIPMQVNRRSNMMLGQLIQGHKRGLNNQVKGNLLWGGALLSAVTVGVFCYKASLAPTAQSSWDESSIAAQMELSTQLVVGDVQDEETLMAALEVSEVVAVDESGEEVFNLFDTSGETELESSAVETSVDGSVLEDVGVVEVASLESDVSVFEETLVQSSDEWVGDSGFTVQVMATSEEKEALIEAERYDNSHVAHVMRNDQPTYVVLVGQFDTIEGARDEVQTISNRDERIKPWVRTNAQVLSDINQLHPVE</sequence>
<evidence type="ECO:0000313" key="2">
    <source>
        <dbReference type="EMBL" id="UTC24545.1"/>
    </source>
</evidence>
<organism evidence="2 3">
    <name type="scientific">Candidatus Comchoanobacter bicostacola</name>
    <dbReference type="NCBI Taxonomy" id="2919598"/>
    <lineage>
        <taxon>Bacteria</taxon>
        <taxon>Pseudomonadati</taxon>
        <taxon>Pseudomonadota</taxon>
        <taxon>Gammaproteobacteria</taxon>
        <taxon>Candidatus Comchoanobacterales</taxon>
        <taxon>Candidatus Comchoanobacteraceae</taxon>
        <taxon>Candidatus Comchoanobacter</taxon>
    </lineage>
</organism>
<feature type="domain" description="SPOR" evidence="1">
    <location>
        <begin position="398"/>
        <end position="474"/>
    </location>
</feature>
<dbReference type="PROSITE" id="PS51724">
    <property type="entry name" value="SPOR"/>
    <property type="match status" value="1"/>
</dbReference>
<dbReference type="Pfam" id="PF13401">
    <property type="entry name" value="AAA_22"/>
    <property type="match status" value="1"/>
</dbReference>
<dbReference type="EMBL" id="CP092900">
    <property type="protein sequence ID" value="UTC24545.1"/>
    <property type="molecule type" value="Genomic_DNA"/>
</dbReference>
<evidence type="ECO:0000259" key="1">
    <source>
        <dbReference type="PROSITE" id="PS51724"/>
    </source>
</evidence>